<dbReference type="InterPro" id="IPR054357">
    <property type="entry name" value="MFE-2_N"/>
</dbReference>
<feature type="domain" description="Peroxisomal multifunctional enzyme type 2-like N-terminal" evidence="3">
    <location>
        <begin position="19"/>
        <end position="142"/>
    </location>
</feature>
<feature type="domain" description="MaoC-like" evidence="2">
    <location>
        <begin position="158"/>
        <end position="255"/>
    </location>
</feature>
<gene>
    <name evidence="4" type="ORF">SAMN05660662_0634</name>
</gene>
<dbReference type="CDD" id="cd03448">
    <property type="entry name" value="HDE_HSD"/>
    <property type="match status" value="1"/>
</dbReference>
<dbReference type="OrthoDB" id="5522043at2"/>
<dbReference type="RefSeq" id="WP_091763642.1">
    <property type="nucleotide sequence ID" value="NZ_FNBT01000001.1"/>
</dbReference>
<evidence type="ECO:0000259" key="2">
    <source>
        <dbReference type="Pfam" id="PF01575"/>
    </source>
</evidence>
<sequence length="286" mass="30540">MPLDPSAIGREGPVHERSWTSKDALLYAVGVGAGLGDPSQELSFTTENSHGVEQQVLPTFGVLLAQARGVSIGEFNPAMLVHAEQEIRLHRVLPVEGTLRAQARVESMEGKRSGALVTSSSTATDADGTPLITTRSSIFIRGEQVESGAPATADDWAQPDREPDWEVTLATRPEQALLYRLNGDRNPLHSDPAFAARAGFERPILHGLCTYGITGRALLQSAMGGDPGQFRAMSGRFSSPVLPGDELTVRIWRHEGGADGAVLFQTLRGDGTVVIDRGRAEVGAPE</sequence>
<dbReference type="InterPro" id="IPR029069">
    <property type="entry name" value="HotDog_dom_sf"/>
</dbReference>
<dbReference type="GO" id="GO:0004300">
    <property type="term" value="F:enoyl-CoA hydratase activity"/>
    <property type="evidence" value="ECO:0007669"/>
    <property type="project" value="TreeGrafter"/>
</dbReference>
<dbReference type="Proteomes" id="UP000199406">
    <property type="component" value="Unassembled WGS sequence"/>
</dbReference>
<dbReference type="GO" id="GO:0006635">
    <property type="term" value="P:fatty acid beta-oxidation"/>
    <property type="evidence" value="ECO:0007669"/>
    <property type="project" value="TreeGrafter"/>
</dbReference>
<dbReference type="Pfam" id="PF22622">
    <property type="entry name" value="MFE-2_hydrat-2_N"/>
    <property type="match status" value="1"/>
</dbReference>
<dbReference type="Pfam" id="PF01575">
    <property type="entry name" value="MaoC_dehydratas"/>
    <property type="match status" value="1"/>
</dbReference>
<reference evidence="5" key="1">
    <citation type="submission" date="2016-10" db="EMBL/GenBank/DDBJ databases">
        <authorList>
            <person name="Varghese N."/>
            <person name="Submissions S."/>
        </authorList>
    </citation>
    <scope>NUCLEOTIDE SEQUENCE [LARGE SCALE GENOMIC DNA]</scope>
    <source>
        <strain evidence="5">DSM 44268</strain>
    </source>
</reference>
<evidence type="ECO:0000256" key="1">
    <source>
        <dbReference type="ARBA" id="ARBA00005254"/>
    </source>
</evidence>
<organism evidence="4 5">
    <name type="scientific">Blastococcus aurantiacus</name>
    <dbReference type="NCBI Taxonomy" id="1550231"/>
    <lineage>
        <taxon>Bacteria</taxon>
        <taxon>Bacillati</taxon>
        <taxon>Actinomycetota</taxon>
        <taxon>Actinomycetes</taxon>
        <taxon>Geodermatophilales</taxon>
        <taxon>Geodermatophilaceae</taxon>
        <taxon>Blastococcus</taxon>
    </lineage>
</organism>
<dbReference type="GO" id="GO:0003857">
    <property type="term" value="F:(3S)-3-hydroxyacyl-CoA dehydrogenase (NAD+) activity"/>
    <property type="evidence" value="ECO:0007669"/>
    <property type="project" value="TreeGrafter"/>
</dbReference>
<comment type="similarity">
    <text evidence="1">Belongs to the enoyl-CoA hydratase/isomerase family.</text>
</comment>
<dbReference type="GO" id="GO:0044594">
    <property type="term" value="F:17-beta-hydroxysteroid dehydrogenase (NAD+) activity"/>
    <property type="evidence" value="ECO:0007669"/>
    <property type="project" value="TreeGrafter"/>
</dbReference>
<dbReference type="EMBL" id="FNBT01000001">
    <property type="protein sequence ID" value="SDF00184.1"/>
    <property type="molecule type" value="Genomic_DNA"/>
</dbReference>
<evidence type="ECO:0000313" key="4">
    <source>
        <dbReference type="EMBL" id="SDF00184.1"/>
    </source>
</evidence>
<dbReference type="PANTHER" id="PTHR13078">
    <property type="entry name" value="PEROXISOMAL MULTIFUNCTIONAL ENZYME TYPE 2-RELATED"/>
    <property type="match status" value="1"/>
</dbReference>
<dbReference type="AlphaFoldDB" id="A0A1G7HIT6"/>
<keyword evidence="5" id="KW-1185">Reference proteome</keyword>
<evidence type="ECO:0000259" key="3">
    <source>
        <dbReference type="Pfam" id="PF22622"/>
    </source>
</evidence>
<dbReference type="SUPFAM" id="SSF54637">
    <property type="entry name" value="Thioesterase/thiol ester dehydrase-isomerase"/>
    <property type="match status" value="2"/>
</dbReference>
<dbReference type="STRING" id="1550231.SAMN05660662_0634"/>
<accession>A0A1G7HIT6</accession>
<proteinExistence type="inferred from homology"/>
<evidence type="ECO:0000313" key="5">
    <source>
        <dbReference type="Proteomes" id="UP000199406"/>
    </source>
</evidence>
<dbReference type="InterPro" id="IPR002539">
    <property type="entry name" value="MaoC-like_dom"/>
</dbReference>
<dbReference type="Gene3D" id="3.10.129.10">
    <property type="entry name" value="Hotdog Thioesterase"/>
    <property type="match status" value="1"/>
</dbReference>
<dbReference type="PANTHER" id="PTHR13078:SF56">
    <property type="entry name" value="PEROXISOMAL MULTIFUNCTIONAL ENZYME TYPE 2"/>
    <property type="match status" value="1"/>
</dbReference>
<protein>
    <submittedName>
        <fullName evidence="4">Acyl dehydratase</fullName>
    </submittedName>
</protein>
<name>A0A1G7HIT6_9ACTN</name>